<dbReference type="FunFam" id="2.60.40.1120:FF:000003">
    <property type="entry name" value="Outer membrane protein Omp121"/>
    <property type="match status" value="1"/>
</dbReference>
<dbReference type="EMBL" id="UINC01000665">
    <property type="protein sequence ID" value="SUZ59143.1"/>
    <property type="molecule type" value="Genomic_DNA"/>
</dbReference>
<keyword evidence="2" id="KW-0813">Transport</keyword>
<keyword evidence="4" id="KW-0732">Signal</keyword>
<dbReference type="AlphaFoldDB" id="A0A381P0C9"/>
<dbReference type="Pfam" id="PF00593">
    <property type="entry name" value="TonB_dep_Rec_b-barrel"/>
    <property type="match status" value="1"/>
</dbReference>
<dbReference type="NCBIfam" id="TIGR04057">
    <property type="entry name" value="SusC_RagA_signa"/>
    <property type="match status" value="1"/>
</dbReference>
<dbReference type="InterPro" id="IPR036942">
    <property type="entry name" value="Beta-barrel_TonB_sf"/>
</dbReference>
<evidence type="ECO:0000256" key="6">
    <source>
        <dbReference type="ARBA" id="ARBA00023136"/>
    </source>
</evidence>
<dbReference type="SUPFAM" id="SSF49464">
    <property type="entry name" value="Carboxypeptidase regulatory domain-like"/>
    <property type="match status" value="1"/>
</dbReference>
<dbReference type="InterPro" id="IPR039426">
    <property type="entry name" value="TonB-dep_rcpt-like"/>
</dbReference>
<dbReference type="Pfam" id="PF07715">
    <property type="entry name" value="Plug"/>
    <property type="match status" value="1"/>
</dbReference>
<gene>
    <name evidence="11" type="ORF">METZ01_LOCUS11997</name>
</gene>
<evidence type="ECO:0000256" key="8">
    <source>
        <dbReference type="ARBA" id="ARBA00023237"/>
    </source>
</evidence>
<accession>A0A381P0C9</accession>
<name>A0A381P0C9_9ZZZZ</name>
<dbReference type="InterPro" id="IPR023997">
    <property type="entry name" value="TonB-dep_OMP_SusC/RagA_CS"/>
</dbReference>
<dbReference type="GO" id="GO:0044718">
    <property type="term" value="P:siderophore transmembrane transport"/>
    <property type="evidence" value="ECO:0007669"/>
    <property type="project" value="TreeGrafter"/>
</dbReference>
<reference evidence="11" key="1">
    <citation type="submission" date="2018-05" db="EMBL/GenBank/DDBJ databases">
        <authorList>
            <person name="Lanie J.A."/>
            <person name="Ng W.-L."/>
            <person name="Kazmierczak K.M."/>
            <person name="Andrzejewski T.M."/>
            <person name="Davidsen T.M."/>
            <person name="Wayne K.J."/>
            <person name="Tettelin H."/>
            <person name="Glass J.I."/>
            <person name="Rusch D."/>
            <person name="Podicherti R."/>
            <person name="Tsui H.-C.T."/>
            <person name="Winkler M.E."/>
        </authorList>
    </citation>
    <scope>NUCLEOTIDE SEQUENCE</scope>
</reference>
<feature type="non-terminal residue" evidence="11">
    <location>
        <position position="717"/>
    </location>
</feature>
<evidence type="ECO:0000256" key="1">
    <source>
        <dbReference type="ARBA" id="ARBA00004571"/>
    </source>
</evidence>
<dbReference type="Gene3D" id="2.40.170.20">
    <property type="entry name" value="TonB-dependent receptor, beta-barrel domain"/>
    <property type="match status" value="1"/>
</dbReference>
<evidence type="ECO:0000259" key="10">
    <source>
        <dbReference type="Pfam" id="PF07715"/>
    </source>
</evidence>
<keyword evidence="6" id="KW-0472">Membrane</keyword>
<feature type="non-terminal residue" evidence="11">
    <location>
        <position position="1"/>
    </location>
</feature>
<dbReference type="SUPFAM" id="SSF56935">
    <property type="entry name" value="Porins"/>
    <property type="match status" value="1"/>
</dbReference>
<evidence type="ECO:0000256" key="7">
    <source>
        <dbReference type="ARBA" id="ARBA00023170"/>
    </source>
</evidence>
<dbReference type="GO" id="GO:0009279">
    <property type="term" value="C:cell outer membrane"/>
    <property type="evidence" value="ECO:0007669"/>
    <property type="project" value="UniProtKB-SubCell"/>
</dbReference>
<organism evidence="11">
    <name type="scientific">marine metagenome</name>
    <dbReference type="NCBI Taxonomy" id="408172"/>
    <lineage>
        <taxon>unclassified sequences</taxon>
        <taxon>metagenomes</taxon>
        <taxon>ecological metagenomes</taxon>
    </lineage>
</organism>
<evidence type="ECO:0000313" key="11">
    <source>
        <dbReference type="EMBL" id="SUZ59143.1"/>
    </source>
</evidence>
<keyword evidence="7" id="KW-0675">Receptor</keyword>
<dbReference type="NCBIfam" id="TIGR04056">
    <property type="entry name" value="OMP_RagA_SusC"/>
    <property type="match status" value="1"/>
</dbReference>
<keyword evidence="5" id="KW-0798">TonB box</keyword>
<dbReference type="GO" id="GO:0015344">
    <property type="term" value="F:siderophore uptake transmembrane transporter activity"/>
    <property type="evidence" value="ECO:0007669"/>
    <property type="project" value="TreeGrafter"/>
</dbReference>
<evidence type="ECO:0000256" key="2">
    <source>
        <dbReference type="ARBA" id="ARBA00022448"/>
    </source>
</evidence>
<protein>
    <recommendedName>
        <fullName evidence="12">TonB-dependent receptor plug domain-containing protein</fullName>
    </recommendedName>
</protein>
<dbReference type="InterPro" id="IPR023996">
    <property type="entry name" value="TonB-dep_OMP_SusC/RagA"/>
</dbReference>
<dbReference type="PROSITE" id="PS52016">
    <property type="entry name" value="TONB_DEPENDENT_REC_3"/>
    <property type="match status" value="1"/>
</dbReference>
<sequence length="717" mass="77656">MKRLTLLFSLLFMCVSLAFSQRQVTGTVEDNSGNPIPGASVIVVGTSSGTVTDIEGNFAISVSSGDQLEFSFVGYESQTVTVGAQSTLTITLVESTEFLDEIVVSGYQTQTRKSLSGAIASVDVNNAVKTPVINAAEMLQGRVTGVSVINSGQPGSAPIVRIRGYGTPNNNSPLYVIDGVQTDDAYVLSSLSPSDIEQINVLKDASAAIYGARASNGVIVITTKSGSYNAKSTVTFESYVGSSRAVGLPTLLNAQQHGDMIWQSKINDGVAPNHPQYGTGGSPNVPSSLQGTPAGISTTVDPNGTDWLDAIFDPGLAQQYKFSVSSGNANSKFMMSMEYLDRQGAQIMTGYKTGRTRMNAEFKINDRITIGEHLNVTYDSERGGNQVQAAYRSSPLIPLYDNDGNFAGGYGTPLGLGNVQNPYAVLKRTEDDFQKSFRAFGDVYANVNIIKGLDYKVVFGGMMRDLANRRFVVKNPEHSEPRSTNTLYEQSFRQYNWNLTNTLNYKASFDNHSIDALLGYEALSNNFKGHEISRNDYLFETPNFYLLSNGAGTPVVQYANANAYTISSAFLTVNYAYNNRYLLTATVRQDNTSRFSKANADAIFPSASFGWVLSEEDFYSSDNYMKLRVSYGTLGNQSLGRTAPDQNISNLSEANAYYPFDGSSISTGAALSAVGNPDLQWETVVSANAGLDFRLMDNKLYGSVDYFNITTNDLIAV</sequence>
<evidence type="ECO:0000256" key="3">
    <source>
        <dbReference type="ARBA" id="ARBA00022692"/>
    </source>
</evidence>
<dbReference type="InterPro" id="IPR012910">
    <property type="entry name" value="Plug_dom"/>
</dbReference>
<dbReference type="Gene3D" id="2.170.130.10">
    <property type="entry name" value="TonB-dependent receptor, plug domain"/>
    <property type="match status" value="1"/>
</dbReference>
<evidence type="ECO:0000259" key="9">
    <source>
        <dbReference type="Pfam" id="PF00593"/>
    </source>
</evidence>
<dbReference type="Gene3D" id="2.60.40.1120">
    <property type="entry name" value="Carboxypeptidase-like, regulatory domain"/>
    <property type="match status" value="1"/>
</dbReference>
<dbReference type="InterPro" id="IPR008969">
    <property type="entry name" value="CarboxyPept-like_regulatory"/>
</dbReference>
<dbReference type="PANTHER" id="PTHR30069">
    <property type="entry name" value="TONB-DEPENDENT OUTER MEMBRANE RECEPTOR"/>
    <property type="match status" value="1"/>
</dbReference>
<evidence type="ECO:0000256" key="4">
    <source>
        <dbReference type="ARBA" id="ARBA00022729"/>
    </source>
</evidence>
<dbReference type="Pfam" id="PF13715">
    <property type="entry name" value="CarbopepD_reg_2"/>
    <property type="match status" value="1"/>
</dbReference>
<feature type="domain" description="TonB-dependent receptor plug" evidence="10">
    <location>
        <begin position="113"/>
        <end position="218"/>
    </location>
</feature>
<dbReference type="InterPro" id="IPR000531">
    <property type="entry name" value="Beta-barrel_TonB"/>
</dbReference>
<keyword evidence="3" id="KW-0812">Transmembrane</keyword>
<feature type="domain" description="TonB-dependent receptor-like beta-barrel" evidence="9">
    <location>
        <begin position="396"/>
        <end position="716"/>
    </location>
</feature>
<evidence type="ECO:0000256" key="5">
    <source>
        <dbReference type="ARBA" id="ARBA00023077"/>
    </source>
</evidence>
<keyword evidence="8" id="KW-0998">Cell outer membrane</keyword>
<dbReference type="PANTHER" id="PTHR30069:SF29">
    <property type="entry name" value="HEMOGLOBIN AND HEMOGLOBIN-HAPTOGLOBIN-BINDING PROTEIN 1-RELATED"/>
    <property type="match status" value="1"/>
</dbReference>
<dbReference type="InterPro" id="IPR037066">
    <property type="entry name" value="Plug_dom_sf"/>
</dbReference>
<proteinExistence type="predicted"/>
<comment type="subcellular location">
    <subcellularLocation>
        <location evidence="1">Cell outer membrane</location>
        <topology evidence="1">Multi-pass membrane protein</topology>
    </subcellularLocation>
</comment>
<evidence type="ECO:0008006" key="12">
    <source>
        <dbReference type="Google" id="ProtNLM"/>
    </source>
</evidence>